<keyword evidence="1" id="KW-0436">Ligase</keyword>
<dbReference type="Gene3D" id="3.30.930.10">
    <property type="entry name" value="Bira Bifunctional Protein, Domain 2"/>
    <property type="match status" value="1"/>
</dbReference>
<organism evidence="7 8">
    <name type="scientific">Meloidogyne graminicola</name>
    <dbReference type="NCBI Taxonomy" id="189291"/>
    <lineage>
        <taxon>Eukaryota</taxon>
        <taxon>Metazoa</taxon>
        <taxon>Ecdysozoa</taxon>
        <taxon>Nematoda</taxon>
        <taxon>Chromadorea</taxon>
        <taxon>Rhabditida</taxon>
        <taxon>Tylenchina</taxon>
        <taxon>Tylenchomorpha</taxon>
        <taxon>Tylenchoidea</taxon>
        <taxon>Meloidogynidae</taxon>
        <taxon>Meloidogyninae</taxon>
        <taxon>Meloidogyne</taxon>
    </lineage>
</organism>
<evidence type="ECO:0000256" key="4">
    <source>
        <dbReference type="ARBA" id="ARBA00022917"/>
    </source>
</evidence>
<keyword evidence="4" id="KW-0648">Protein biosynthesis</keyword>
<sequence>MKIILRIKFKKIKSFYFKVVNKIIGEQCSFILTPGNYPWLCPADDLQIRYKGQMINVGSVGVLEQRIIDNSGHEEKVGYSFVLDLEQLLLVTNKIRSKEELWNN</sequence>
<comment type="caution">
    <text evidence="7">The sequence shown here is derived from an EMBL/GenBank/DDBJ whole genome shotgun (WGS) entry which is preliminary data.</text>
</comment>
<dbReference type="GO" id="GO:0006412">
    <property type="term" value="P:translation"/>
    <property type="evidence" value="ECO:0007669"/>
    <property type="project" value="UniProtKB-KW"/>
</dbReference>
<proteinExistence type="predicted"/>
<keyword evidence="3" id="KW-0067">ATP-binding</keyword>
<evidence type="ECO:0000313" key="7">
    <source>
        <dbReference type="EMBL" id="KAF7634122.1"/>
    </source>
</evidence>
<evidence type="ECO:0000256" key="1">
    <source>
        <dbReference type="ARBA" id="ARBA00022598"/>
    </source>
</evidence>
<dbReference type="InterPro" id="IPR045864">
    <property type="entry name" value="aa-tRNA-synth_II/BPL/LPL"/>
</dbReference>
<dbReference type="GO" id="GO:0004812">
    <property type="term" value="F:aminoacyl-tRNA ligase activity"/>
    <property type="evidence" value="ECO:0007669"/>
    <property type="project" value="UniProtKB-KW"/>
</dbReference>
<evidence type="ECO:0000256" key="5">
    <source>
        <dbReference type="ARBA" id="ARBA00023146"/>
    </source>
</evidence>
<evidence type="ECO:0000313" key="8">
    <source>
        <dbReference type="Proteomes" id="UP000605970"/>
    </source>
</evidence>
<evidence type="ECO:0000256" key="3">
    <source>
        <dbReference type="ARBA" id="ARBA00022840"/>
    </source>
</evidence>
<keyword evidence="8" id="KW-1185">Reference proteome</keyword>
<keyword evidence="5" id="KW-0030">Aminoacyl-tRNA synthetase</keyword>
<evidence type="ECO:0000256" key="2">
    <source>
        <dbReference type="ARBA" id="ARBA00022741"/>
    </source>
</evidence>
<dbReference type="AlphaFoldDB" id="A0A8S9ZLK3"/>
<dbReference type="Proteomes" id="UP000605970">
    <property type="component" value="Unassembled WGS sequence"/>
</dbReference>
<dbReference type="GO" id="GO:0005524">
    <property type="term" value="F:ATP binding"/>
    <property type="evidence" value="ECO:0007669"/>
    <property type="project" value="UniProtKB-KW"/>
</dbReference>
<evidence type="ECO:0000259" key="6">
    <source>
        <dbReference type="Pfam" id="PF01409"/>
    </source>
</evidence>
<dbReference type="EMBL" id="JABEBT010000063">
    <property type="protein sequence ID" value="KAF7634122.1"/>
    <property type="molecule type" value="Genomic_DNA"/>
</dbReference>
<dbReference type="Pfam" id="PF01409">
    <property type="entry name" value="tRNA-synt_2d"/>
    <property type="match status" value="1"/>
</dbReference>
<dbReference type="GO" id="GO:0043039">
    <property type="term" value="P:tRNA aminoacylation"/>
    <property type="evidence" value="ECO:0007669"/>
    <property type="project" value="InterPro"/>
</dbReference>
<dbReference type="InterPro" id="IPR002319">
    <property type="entry name" value="Phenylalanyl-tRNA_Synthase"/>
</dbReference>
<dbReference type="GO" id="GO:0000049">
    <property type="term" value="F:tRNA binding"/>
    <property type="evidence" value="ECO:0007669"/>
    <property type="project" value="InterPro"/>
</dbReference>
<feature type="domain" description="Phenylalanyl-tRNA synthetase" evidence="6">
    <location>
        <begin position="7"/>
        <end position="97"/>
    </location>
</feature>
<protein>
    <recommendedName>
        <fullName evidence="6">Phenylalanyl-tRNA synthetase domain-containing protein</fullName>
    </recommendedName>
</protein>
<accession>A0A8S9ZLK3</accession>
<gene>
    <name evidence="7" type="ORF">Mgra_00006421</name>
</gene>
<name>A0A8S9ZLK3_9BILA</name>
<keyword evidence="2" id="KW-0547">Nucleotide-binding</keyword>
<reference evidence="7" key="1">
    <citation type="journal article" date="2020" name="Ecol. Evol.">
        <title>Genome structure and content of the rice root-knot nematode (Meloidogyne graminicola).</title>
        <authorList>
            <person name="Phan N.T."/>
            <person name="Danchin E.G.J."/>
            <person name="Klopp C."/>
            <person name="Perfus-Barbeoch L."/>
            <person name="Kozlowski D.K."/>
            <person name="Koutsovoulos G.D."/>
            <person name="Lopez-Roques C."/>
            <person name="Bouchez O."/>
            <person name="Zahm M."/>
            <person name="Besnard G."/>
            <person name="Bellafiore S."/>
        </authorList>
    </citation>
    <scope>NUCLEOTIDE SEQUENCE</scope>
    <source>
        <strain evidence="7">VN-18</strain>
    </source>
</reference>